<dbReference type="OrthoDB" id="2708044at2759"/>
<feature type="signal peptide" evidence="1">
    <location>
        <begin position="1"/>
        <end position="23"/>
    </location>
</feature>
<evidence type="ECO:0008006" key="4">
    <source>
        <dbReference type="Google" id="ProtNLM"/>
    </source>
</evidence>
<evidence type="ECO:0000256" key="1">
    <source>
        <dbReference type="SAM" id="SignalP"/>
    </source>
</evidence>
<reference evidence="2" key="1">
    <citation type="journal article" date="2020" name="New Phytol.">
        <title>Comparative genomics reveals dynamic genome evolution in host specialist ectomycorrhizal fungi.</title>
        <authorList>
            <person name="Lofgren L.A."/>
            <person name="Nguyen N.H."/>
            <person name="Vilgalys R."/>
            <person name="Ruytinx J."/>
            <person name="Liao H.L."/>
            <person name="Branco S."/>
            <person name="Kuo A."/>
            <person name="LaButti K."/>
            <person name="Lipzen A."/>
            <person name="Andreopoulos W."/>
            <person name="Pangilinan J."/>
            <person name="Riley R."/>
            <person name="Hundley H."/>
            <person name="Na H."/>
            <person name="Barry K."/>
            <person name="Grigoriev I.V."/>
            <person name="Stajich J.E."/>
            <person name="Kennedy P.G."/>
        </authorList>
    </citation>
    <scope>NUCLEOTIDE SEQUENCE</scope>
    <source>
        <strain evidence="2">S12</strain>
    </source>
</reference>
<protein>
    <recommendedName>
        <fullName evidence="4">Secreted protein</fullName>
    </recommendedName>
</protein>
<dbReference type="GeneID" id="64598295"/>
<organism evidence="2 3">
    <name type="scientific">Suillus plorans</name>
    <dbReference type="NCBI Taxonomy" id="116603"/>
    <lineage>
        <taxon>Eukaryota</taxon>
        <taxon>Fungi</taxon>
        <taxon>Dikarya</taxon>
        <taxon>Basidiomycota</taxon>
        <taxon>Agaricomycotina</taxon>
        <taxon>Agaricomycetes</taxon>
        <taxon>Agaricomycetidae</taxon>
        <taxon>Boletales</taxon>
        <taxon>Suillineae</taxon>
        <taxon>Suillaceae</taxon>
        <taxon>Suillus</taxon>
    </lineage>
</organism>
<evidence type="ECO:0000313" key="3">
    <source>
        <dbReference type="Proteomes" id="UP000719766"/>
    </source>
</evidence>
<feature type="chain" id="PRO_5040409513" description="Secreted protein" evidence="1">
    <location>
        <begin position="24"/>
        <end position="92"/>
    </location>
</feature>
<dbReference type="RefSeq" id="XP_041152842.1">
    <property type="nucleotide sequence ID" value="XM_041304531.1"/>
</dbReference>
<keyword evidence="1" id="KW-0732">Signal</keyword>
<name>A0A9P7AA83_9AGAM</name>
<proteinExistence type="predicted"/>
<gene>
    <name evidence="2" type="ORF">HD556DRAFT_1422730</name>
</gene>
<dbReference type="Proteomes" id="UP000719766">
    <property type="component" value="Unassembled WGS sequence"/>
</dbReference>
<sequence length="92" mass="10169">MSPLSPSTILPACLCWTLLGGWCCTLRNITQKTSIGGSSTEKVPLDHSDVVGFVFQDCTGFIALSRNEEYQNLRMRIFLFSTLKGGLALPQW</sequence>
<comment type="caution">
    <text evidence="2">The sequence shown here is derived from an EMBL/GenBank/DDBJ whole genome shotgun (WGS) entry which is preliminary data.</text>
</comment>
<dbReference type="EMBL" id="JABBWE010000112">
    <property type="protein sequence ID" value="KAG1785359.1"/>
    <property type="molecule type" value="Genomic_DNA"/>
</dbReference>
<accession>A0A9P7AA83</accession>
<dbReference type="AlphaFoldDB" id="A0A9P7AA83"/>
<keyword evidence="3" id="KW-1185">Reference proteome</keyword>
<evidence type="ECO:0000313" key="2">
    <source>
        <dbReference type="EMBL" id="KAG1785359.1"/>
    </source>
</evidence>